<evidence type="ECO:0000256" key="5">
    <source>
        <dbReference type="ARBA" id="ARBA00023077"/>
    </source>
</evidence>
<keyword evidence="15" id="KW-1185">Reference proteome</keyword>
<keyword evidence="5 9" id="KW-0798">TonB box</keyword>
<dbReference type="PANTHER" id="PTHR40980:SF4">
    <property type="entry name" value="TONB-DEPENDENT RECEPTOR-LIKE BETA-BARREL DOMAIN-CONTAINING PROTEIN"/>
    <property type="match status" value="1"/>
</dbReference>
<dbReference type="InterPro" id="IPR037066">
    <property type="entry name" value="Plug_dom_sf"/>
</dbReference>
<dbReference type="Pfam" id="PF00593">
    <property type="entry name" value="TonB_dep_Rec_b-barrel"/>
    <property type="match status" value="1"/>
</dbReference>
<evidence type="ECO:0000256" key="2">
    <source>
        <dbReference type="ARBA" id="ARBA00022448"/>
    </source>
</evidence>
<feature type="signal peptide" evidence="11">
    <location>
        <begin position="1"/>
        <end position="29"/>
    </location>
</feature>
<evidence type="ECO:0000256" key="4">
    <source>
        <dbReference type="ARBA" id="ARBA00022692"/>
    </source>
</evidence>
<evidence type="ECO:0000256" key="7">
    <source>
        <dbReference type="ARBA" id="ARBA00023237"/>
    </source>
</evidence>
<comment type="similarity">
    <text evidence="8 9">Belongs to the TonB-dependent receptor family.</text>
</comment>
<feature type="chain" id="PRO_5012426158" evidence="11">
    <location>
        <begin position="30"/>
        <end position="932"/>
    </location>
</feature>
<evidence type="ECO:0000256" key="11">
    <source>
        <dbReference type="SAM" id="SignalP"/>
    </source>
</evidence>
<dbReference type="Gene3D" id="2.60.40.1120">
    <property type="entry name" value="Carboxypeptidase-like, regulatory domain"/>
    <property type="match status" value="1"/>
</dbReference>
<dbReference type="PROSITE" id="PS52016">
    <property type="entry name" value="TONB_DEPENDENT_REC_3"/>
    <property type="match status" value="1"/>
</dbReference>
<evidence type="ECO:0000256" key="10">
    <source>
        <dbReference type="SAM" id="MobiDB-lite"/>
    </source>
</evidence>
<keyword evidence="2 8" id="KW-0813">Transport</keyword>
<dbReference type="InterPro" id="IPR012910">
    <property type="entry name" value="Plug_dom"/>
</dbReference>
<dbReference type="SUPFAM" id="SSF56935">
    <property type="entry name" value="Porins"/>
    <property type="match status" value="1"/>
</dbReference>
<keyword evidence="3 8" id="KW-1134">Transmembrane beta strand</keyword>
<feature type="domain" description="TonB-dependent receptor plug" evidence="13">
    <location>
        <begin position="137"/>
        <end position="237"/>
    </location>
</feature>
<dbReference type="AlphaFoldDB" id="A0A2A2F4K2"/>
<evidence type="ECO:0000256" key="6">
    <source>
        <dbReference type="ARBA" id="ARBA00023136"/>
    </source>
</evidence>
<dbReference type="InterPro" id="IPR008969">
    <property type="entry name" value="CarboxyPept-like_regulatory"/>
</dbReference>
<dbReference type="InterPro" id="IPR010104">
    <property type="entry name" value="TonB_rcpt_bac"/>
</dbReference>
<evidence type="ECO:0000256" key="3">
    <source>
        <dbReference type="ARBA" id="ARBA00022452"/>
    </source>
</evidence>
<proteinExistence type="inferred from homology"/>
<dbReference type="Gene3D" id="2.170.130.10">
    <property type="entry name" value="TonB-dependent receptor, plug domain"/>
    <property type="match status" value="1"/>
</dbReference>
<dbReference type="InterPro" id="IPR039426">
    <property type="entry name" value="TonB-dep_rcpt-like"/>
</dbReference>
<dbReference type="Pfam" id="PF07715">
    <property type="entry name" value="Plug"/>
    <property type="match status" value="1"/>
</dbReference>
<accession>A0A2A2F4K2</accession>
<evidence type="ECO:0000259" key="13">
    <source>
        <dbReference type="Pfam" id="PF07715"/>
    </source>
</evidence>
<keyword evidence="7 8" id="KW-0998">Cell outer membrane</keyword>
<gene>
    <name evidence="14" type="ORF">CK501_12615</name>
</gene>
<feature type="region of interest" description="Disordered" evidence="10">
    <location>
        <begin position="700"/>
        <end position="721"/>
    </location>
</feature>
<keyword evidence="11" id="KW-0732">Signal</keyword>
<sequence length="932" mass="102831">MSGSRSRTQFPRTLLAVATGLSVSTPSMAADISGQVVNAETGEPLSGVQVRALGSNKEAYTDDSGRYELEDVDEGNQTLSFDYQGIPAKEEQVEAASEDVVLNVGLGGSASSSLPEMVVSGQQYAQNKALTKYQNTDAIENFISSDEMGQFVDQNVAESAQRLPGVSITRDQGEGRFVSVRGIGPELSTVTVNGMRMGTPEDGSRAVPLDVIPTGSVDTIGITKAPTPDMAGDSIGGNVNVESASPFDQDGPSVRYRAEASHNQLSGETGPNFQLSMSDVFNETFGVSFGINYRDRTLESDNVEAEYDELDGPDGPGFSIIELQERKYFINRERLGANLNLEFRPDSDTRFFVDTLYSEFTDAETRQRNKFDLDSGDLTSLDGNRGTIENIDGDDYNRRIRFRTKKQDTLAVNAGGEHDFDDWKLDYYAGISDTKERVLDENEGRFEYDQGQLSADFGIGNGRPDVNVNAPNGSVLNDANFVMDKTILEPKSVDDEQRNIGFNVEFPGAMDISSLTLKTGVDARFTDKDVDVNEIELADTPDVRLDEFSDGALKNFSTKSVNHGFADLGERISFNRYLNFFNANREDFNIAPGDEDEIRELTTAEDFVAEEDVLSGYIMGTWEMDRWQLITGVRVEQTDFSATGNQLEFDTNGNLSVSPRQADSNYTNVLPGVHASYDLSENMVLRGAWTNTIARPDYQDISPRTEIDREDQEVEQGNPDLDPFEATNYDLMFDWYFAEASVWSLGAFYKDIDNFVVDQTSNNVAEFGGFDVTRPTNSTEASVEGIETNFQYGFSEGALTGILLGGNLTLLNSELEVPERSGETFSLPDSPDRTANLYLGYEEGPLSTRLSVSHRDEILNELGDDERFDVYETEHTQVDFTSSYQVSESIQVLAEATNITDEPLELYQGSEGRTLQFEEYGPTFSVGVKGSF</sequence>
<organism evidence="14 15">
    <name type="scientific">Halovibrio salipaludis</name>
    <dbReference type="NCBI Taxonomy" id="2032626"/>
    <lineage>
        <taxon>Bacteria</taxon>
        <taxon>Pseudomonadati</taxon>
        <taxon>Pseudomonadota</taxon>
        <taxon>Gammaproteobacteria</taxon>
        <taxon>Oceanospirillales</taxon>
        <taxon>Halomonadaceae</taxon>
        <taxon>Halovibrio</taxon>
    </lineage>
</organism>
<evidence type="ECO:0000313" key="14">
    <source>
        <dbReference type="EMBL" id="PAU79644.1"/>
    </source>
</evidence>
<evidence type="ECO:0000259" key="12">
    <source>
        <dbReference type="Pfam" id="PF00593"/>
    </source>
</evidence>
<evidence type="ECO:0000256" key="8">
    <source>
        <dbReference type="PROSITE-ProRule" id="PRU01360"/>
    </source>
</evidence>
<reference evidence="14 15" key="1">
    <citation type="submission" date="2017-08" db="EMBL/GenBank/DDBJ databases">
        <title>Halovibrio sewagensis sp. nov., isolated from wastewater of high salinity.</title>
        <authorList>
            <person name="Dong X."/>
            <person name="Zhang G."/>
        </authorList>
    </citation>
    <scope>NUCLEOTIDE SEQUENCE [LARGE SCALE GENOMIC DNA]</scope>
    <source>
        <strain evidence="14 15">YL5-2</strain>
    </source>
</reference>
<dbReference type="EMBL" id="NSKD01000006">
    <property type="protein sequence ID" value="PAU79644.1"/>
    <property type="molecule type" value="Genomic_DNA"/>
</dbReference>
<evidence type="ECO:0000313" key="15">
    <source>
        <dbReference type="Proteomes" id="UP000218896"/>
    </source>
</evidence>
<dbReference type="Gene3D" id="2.40.170.20">
    <property type="entry name" value="TonB-dependent receptor, beta-barrel domain"/>
    <property type="match status" value="1"/>
</dbReference>
<keyword evidence="14" id="KW-0675">Receptor</keyword>
<dbReference type="InterPro" id="IPR000531">
    <property type="entry name" value="Beta-barrel_TonB"/>
</dbReference>
<keyword evidence="6 8" id="KW-0472">Membrane</keyword>
<name>A0A2A2F4K2_9GAMM</name>
<dbReference type="PANTHER" id="PTHR40980">
    <property type="entry name" value="PLUG DOMAIN-CONTAINING PROTEIN"/>
    <property type="match status" value="1"/>
</dbReference>
<protein>
    <submittedName>
        <fullName evidence="14">TonB-dependent receptor</fullName>
    </submittedName>
</protein>
<feature type="domain" description="TonB-dependent receptor-like beta-barrel" evidence="12">
    <location>
        <begin position="447"/>
        <end position="899"/>
    </location>
</feature>
<comment type="caution">
    <text evidence="14">The sequence shown here is derived from an EMBL/GenBank/DDBJ whole genome shotgun (WGS) entry which is preliminary data.</text>
</comment>
<dbReference type="InterPro" id="IPR036942">
    <property type="entry name" value="Beta-barrel_TonB_sf"/>
</dbReference>
<dbReference type="GO" id="GO:0009279">
    <property type="term" value="C:cell outer membrane"/>
    <property type="evidence" value="ECO:0007669"/>
    <property type="project" value="UniProtKB-SubCell"/>
</dbReference>
<dbReference type="Pfam" id="PF13715">
    <property type="entry name" value="CarbopepD_reg_2"/>
    <property type="match status" value="1"/>
</dbReference>
<dbReference type="SUPFAM" id="SSF49464">
    <property type="entry name" value="Carboxypeptidase regulatory domain-like"/>
    <property type="match status" value="1"/>
</dbReference>
<evidence type="ECO:0000256" key="9">
    <source>
        <dbReference type="RuleBase" id="RU003357"/>
    </source>
</evidence>
<comment type="subcellular location">
    <subcellularLocation>
        <location evidence="1 8">Cell outer membrane</location>
        <topology evidence="1 8">Multi-pass membrane protein</topology>
    </subcellularLocation>
</comment>
<evidence type="ECO:0000256" key="1">
    <source>
        <dbReference type="ARBA" id="ARBA00004571"/>
    </source>
</evidence>
<dbReference type="NCBIfam" id="TIGR01782">
    <property type="entry name" value="TonB-Xanth-Caul"/>
    <property type="match status" value="1"/>
</dbReference>
<keyword evidence="4 8" id="KW-0812">Transmembrane</keyword>
<dbReference type="Proteomes" id="UP000218896">
    <property type="component" value="Unassembled WGS sequence"/>
</dbReference>
<dbReference type="CDD" id="cd01347">
    <property type="entry name" value="ligand_gated_channel"/>
    <property type="match status" value="1"/>
</dbReference>